<gene>
    <name evidence="1" type="ORF">ACFOJ9_05470</name>
</gene>
<dbReference type="RefSeq" id="WP_378977428.1">
    <property type="nucleotide sequence ID" value="NZ_JBHRVD010000001.1"/>
</dbReference>
<evidence type="ECO:0000313" key="2">
    <source>
        <dbReference type="Proteomes" id="UP001595648"/>
    </source>
</evidence>
<reference evidence="2" key="1">
    <citation type="journal article" date="2019" name="Int. J. Syst. Evol. Microbiol.">
        <title>The Global Catalogue of Microorganisms (GCM) 10K type strain sequencing project: providing services to taxonomists for standard genome sequencing and annotation.</title>
        <authorList>
            <consortium name="The Broad Institute Genomics Platform"/>
            <consortium name="The Broad Institute Genome Sequencing Center for Infectious Disease"/>
            <person name="Wu L."/>
            <person name="Ma J."/>
        </authorList>
    </citation>
    <scope>NUCLEOTIDE SEQUENCE [LARGE SCALE GENOMIC DNA]</scope>
    <source>
        <strain evidence="2">ICMP 19515</strain>
    </source>
</reference>
<accession>A0ABV7MKQ1</accession>
<name>A0ABV7MKQ1_9HYPH</name>
<comment type="caution">
    <text evidence="1">The sequence shown here is derived from an EMBL/GenBank/DDBJ whole genome shotgun (WGS) entry which is preliminary data.</text>
</comment>
<keyword evidence="2" id="KW-1185">Reference proteome</keyword>
<sequence>MESSLDMSPGFFIRPISPTCSDNHEISIRIMMLYVPMTATEFRACLAAIPLSQLAFSRLLSVAPRTVRSWALAERQIPPHAAMIARLLATKRITVKQLQHAAMTQLGG</sequence>
<dbReference type="EMBL" id="JBHRVD010000001">
    <property type="protein sequence ID" value="MFC3321233.1"/>
    <property type="molecule type" value="Genomic_DNA"/>
</dbReference>
<protein>
    <submittedName>
        <fullName evidence="1">Helix-turn-helix domain-containing protein</fullName>
    </submittedName>
</protein>
<proteinExistence type="predicted"/>
<dbReference type="Proteomes" id="UP001595648">
    <property type="component" value="Unassembled WGS sequence"/>
</dbReference>
<evidence type="ECO:0000313" key="1">
    <source>
        <dbReference type="EMBL" id="MFC3321233.1"/>
    </source>
</evidence>
<organism evidence="1 2">
    <name type="scientific">Mesorhizobium cantuariense</name>
    <dbReference type="NCBI Taxonomy" id="1300275"/>
    <lineage>
        <taxon>Bacteria</taxon>
        <taxon>Pseudomonadati</taxon>
        <taxon>Pseudomonadota</taxon>
        <taxon>Alphaproteobacteria</taxon>
        <taxon>Hyphomicrobiales</taxon>
        <taxon>Phyllobacteriaceae</taxon>
        <taxon>Mesorhizobium</taxon>
    </lineage>
</organism>